<reference evidence="1" key="1">
    <citation type="submission" date="2020-08" db="EMBL/GenBank/DDBJ databases">
        <title>Multicomponent nature underlies the extraordinary mechanical properties of spider dragline silk.</title>
        <authorList>
            <person name="Kono N."/>
            <person name="Nakamura H."/>
            <person name="Mori M."/>
            <person name="Yoshida Y."/>
            <person name="Ohtoshi R."/>
            <person name="Malay A.D."/>
            <person name="Moran D.A.P."/>
            <person name="Tomita M."/>
            <person name="Numata K."/>
            <person name="Arakawa K."/>
        </authorList>
    </citation>
    <scope>NUCLEOTIDE SEQUENCE</scope>
</reference>
<sequence length="67" mass="7978">MGKAHKSSFANQSVCFFIASEFSLPLSHSSLAARRPAYCSRLFEHQHHQILMRFRREMFQCPFFNRR</sequence>
<gene>
    <name evidence="1" type="ORF">TNIN_122691</name>
</gene>
<dbReference type="AlphaFoldDB" id="A0A8X6YEI8"/>
<evidence type="ECO:0000313" key="1">
    <source>
        <dbReference type="EMBL" id="GFY69571.1"/>
    </source>
</evidence>
<keyword evidence="2" id="KW-1185">Reference proteome</keyword>
<dbReference type="EMBL" id="BMAV01017712">
    <property type="protein sequence ID" value="GFY69571.1"/>
    <property type="molecule type" value="Genomic_DNA"/>
</dbReference>
<accession>A0A8X6YEI8</accession>
<name>A0A8X6YEI8_9ARAC</name>
<evidence type="ECO:0000313" key="2">
    <source>
        <dbReference type="Proteomes" id="UP000886998"/>
    </source>
</evidence>
<dbReference type="Proteomes" id="UP000886998">
    <property type="component" value="Unassembled WGS sequence"/>
</dbReference>
<comment type="caution">
    <text evidence="1">The sequence shown here is derived from an EMBL/GenBank/DDBJ whole genome shotgun (WGS) entry which is preliminary data.</text>
</comment>
<protein>
    <submittedName>
        <fullName evidence="1">Uncharacterized protein</fullName>
    </submittedName>
</protein>
<proteinExistence type="predicted"/>
<organism evidence="1 2">
    <name type="scientific">Trichonephila inaurata madagascariensis</name>
    <dbReference type="NCBI Taxonomy" id="2747483"/>
    <lineage>
        <taxon>Eukaryota</taxon>
        <taxon>Metazoa</taxon>
        <taxon>Ecdysozoa</taxon>
        <taxon>Arthropoda</taxon>
        <taxon>Chelicerata</taxon>
        <taxon>Arachnida</taxon>
        <taxon>Araneae</taxon>
        <taxon>Araneomorphae</taxon>
        <taxon>Entelegynae</taxon>
        <taxon>Araneoidea</taxon>
        <taxon>Nephilidae</taxon>
        <taxon>Trichonephila</taxon>
        <taxon>Trichonephila inaurata</taxon>
    </lineage>
</organism>